<accession>A0A8E0S1P5</accession>
<protein>
    <recommendedName>
        <fullName evidence="3">DUF4806 domain-containing protein</fullName>
    </recommendedName>
</protein>
<dbReference type="EMBL" id="LUCM01001467">
    <property type="protein sequence ID" value="KAA0198838.1"/>
    <property type="molecule type" value="Genomic_DNA"/>
</dbReference>
<dbReference type="OrthoDB" id="6587055at2759"/>
<evidence type="ECO:0000313" key="1">
    <source>
        <dbReference type="EMBL" id="KAA0198838.1"/>
    </source>
</evidence>
<dbReference type="Proteomes" id="UP000728185">
    <property type="component" value="Unassembled WGS sequence"/>
</dbReference>
<keyword evidence="2" id="KW-1185">Reference proteome</keyword>
<organism evidence="1 2">
    <name type="scientific">Fasciolopsis buskii</name>
    <dbReference type="NCBI Taxonomy" id="27845"/>
    <lineage>
        <taxon>Eukaryota</taxon>
        <taxon>Metazoa</taxon>
        <taxon>Spiralia</taxon>
        <taxon>Lophotrochozoa</taxon>
        <taxon>Platyhelminthes</taxon>
        <taxon>Trematoda</taxon>
        <taxon>Digenea</taxon>
        <taxon>Plagiorchiida</taxon>
        <taxon>Echinostomata</taxon>
        <taxon>Echinostomatoidea</taxon>
        <taxon>Fasciolidae</taxon>
        <taxon>Fasciolopsis</taxon>
    </lineage>
</organism>
<dbReference type="AlphaFoldDB" id="A0A8E0S1P5"/>
<gene>
    <name evidence="1" type="ORF">FBUS_11629</name>
</gene>
<comment type="caution">
    <text evidence="1">The sequence shown here is derived from an EMBL/GenBank/DDBJ whole genome shotgun (WGS) entry which is preliminary data.</text>
</comment>
<evidence type="ECO:0008006" key="3">
    <source>
        <dbReference type="Google" id="ProtNLM"/>
    </source>
</evidence>
<proteinExistence type="predicted"/>
<reference evidence="1" key="1">
    <citation type="submission" date="2019-05" db="EMBL/GenBank/DDBJ databases">
        <title>Annotation for the trematode Fasciolopsis buski.</title>
        <authorList>
            <person name="Choi Y.-J."/>
        </authorList>
    </citation>
    <scope>NUCLEOTIDE SEQUENCE</scope>
    <source>
        <strain evidence="1">HT</strain>
        <tissue evidence="1">Whole worm</tissue>
    </source>
</reference>
<name>A0A8E0S1P5_9TREM</name>
<sequence length="105" mass="12101">MQNAIESISMRLDMHHRSSSPITQHPPTRAKTNRQLMTLEAELTNFKNYNATVDALKRCFCSDLGTTIRRMLSSLIGEDLSLRCNWMDSAEKKHPSRTTDLHQRL</sequence>
<evidence type="ECO:0000313" key="2">
    <source>
        <dbReference type="Proteomes" id="UP000728185"/>
    </source>
</evidence>